<keyword evidence="13" id="KW-1185">Reference proteome</keyword>
<feature type="transmembrane region" description="Helical" evidence="10">
    <location>
        <begin position="262"/>
        <end position="280"/>
    </location>
</feature>
<evidence type="ECO:0000256" key="7">
    <source>
        <dbReference type="ARBA" id="ARBA00023170"/>
    </source>
</evidence>
<feature type="transmembrane region" description="Helical" evidence="10">
    <location>
        <begin position="158"/>
        <end position="178"/>
    </location>
</feature>
<evidence type="ECO:0000256" key="4">
    <source>
        <dbReference type="ARBA" id="ARBA00022989"/>
    </source>
</evidence>
<name>A0A9P0A9R9_BEMTA</name>
<dbReference type="Gene3D" id="1.20.1070.10">
    <property type="entry name" value="Rhodopsin 7-helix transmembrane proteins"/>
    <property type="match status" value="1"/>
</dbReference>
<dbReference type="Pfam" id="PF00001">
    <property type="entry name" value="7tm_1"/>
    <property type="match status" value="1"/>
</dbReference>
<dbReference type="FunFam" id="1.20.1070.10:FF:000291">
    <property type="entry name" value="Predicted protein"/>
    <property type="match status" value="1"/>
</dbReference>
<proteinExistence type="inferred from homology"/>
<keyword evidence="8 9" id="KW-0807">Transducer</keyword>
<sequence length="450" mass="51072">MDHHELNCSWILGVNCTNLLKNITDQHSEYITLYEVPVGIVILLSVFYGTISFVAVVGNSLVIWIVATSRRMQNVTNCFIANLALADIVIGLFAIPFQFQAALLQRWNLPHFMCPFCPFVQILTVNVSIFTLTAIAVDRHRAILNPLSARPSKLRAKISIATIWVVAAILATPMAMALRVTDVEEEGPGGTTITKPFCMNVSFSENALLTYRIVLVLVQYVTPLCIISCVYARMALRLWGSRAPGNAQDSRDANLMKNKKKVIKMLVIVVALFALCWLPLQTYNVLQDLVPGINAYHYINIIWFCCDWLAMSNSCYNPFIYGIYNEKFKREFQQRFPFRKRKWTQSGLMSGDSVDLDRTFTHNMRSSMHSTTMTTVNNSSYDWRRGYSTRQPPGSLHAANYANGKSLYRQVSVREPPRSKLSEKDLYVYRTNNSSIVRHSSKSEAEELCL</sequence>
<dbReference type="PANTHER" id="PTHR45695:SF9">
    <property type="entry name" value="LEUCOKININ RECEPTOR"/>
    <property type="match status" value="1"/>
</dbReference>
<feature type="transmembrane region" description="Helical" evidence="10">
    <location>
        <begin position="209"/>
        <end position="232"/>
    </location>
</feature>
<feature type="transmembrane region" description="Helical" evidence="10">
    <location>
        <begin position="300"/>
        <end position="324"/>
    </location>
</feature>
<evidence type="ECO:0000256" key="5">
    <source>
        <dbReference type="ARBA" id="ARBA00023040"/>
    </source>
</evidence>
<dbReference type="PROSITE" id="PS00237">
    <property type="entry name" value="G_PROTEIN_RECEP_F1_1"/>
    <property type="match status" value="1"/>
</dbReference>
<dbReference type="InterPro" id="IPR000611">
    <property type="entry name" value="NPY_rcpt"/>
</dbReference>
<comment type="similarity">
    <text evidence="2 9">Belongs to the G-protein coupled receptor 1 family.</text>
</comment>
<dbReference type="InterPro" id="IPR000276">
    <property type="entry name" value="GPCR_Rhodpsn"/>
</dbReference>
<evidence type="ECO:0000256" key="2">
    <source>
        <dbReference type="ARBA" id="ARBA00010663"/>
    </source>
</evidence>
<dbReference type="EMBL" id="OU963864">
    <property type="protein sequence ID" value="CAH0387209.1"/>
    <property type="molecule type" value="Genomic_DNA"/>
</dbReference>
<dbReference type="GO" id="GO:0004983">
    <property type="term" value="F:neuropeptide Y receptor activity"/>
    <property type="evidence" value="ECO:0007669"/>
    <property type="project" value="InterPro"/>
</dbReference>
<dbReference type="PRINTS" id="PR00237">
    <property type="entry name" value="GPCRRHODOPSN"/>
</dbReference>
<dbReference type="CDD" id="cd15393">
    <property type="entry name" value="7tmA_leucokinin-like"/>
    <property type="match status" value="1"/>
</dbReference>
<evidence type="ECO:0000259" key="11">
    <source>
        <dbReference type="PROSITE" id="PS50262"/>
    </source>
</evidence>
<evidence type="ECO:0000256" key="3">
    <source>
        <dbReference type="ARBA" id="ARBA00022692"/>
    </source>
</evidence>
<dbReference type="Proteomes" id="UP001152759">
    <property type="component" value="Chromosome 3"/>
</dbReference>
<comment type="subcellular location">
    <subcellularLocation>
        <location evidence="1">Membrane</location>
        <topology evidence="1">Multi-pass membrane protein</topology>
    </subcellularLocation>
</comment>
<feature type="transmembrane region" description="Helical" evidence="10">
    <location>
        <begin position="79"/>
        <end position="99"/>
    </location>
</feature>
<evidence type="ECO:0000256" key="8">
    <source>
        <dbReference type="ARBA" id="ARBA00023224"/>
    </source>
</evidence>
<keyword evidence="5 9" id="KW-0297">G-protein coupled receptor</keyword>
<keyword evidence="3 9" id="KW-0812">Transmembrane</keyword>
<dbReference type="GO" id="GO:0005886">
    <property type="term" value="C:plasma membrane"/>
    <property type="evidence" value="ECO:0007669"/>
    <property type="project" value="TreeGrafter"/>
</dbReference>
<evidence type="ECO:0000256" key="6">
    <source>
        <dbReference type="ARBA" id="ARBA00023136"/>
    </source>
</evidence>
<keyword evidence="7 9" id="KW-0675">Receptor</keyword>
<feature type="transmembrane region" description="Helical" evidence="10">
    <location>
        <begin position="40"/>
        <end position="67"/>
    </location>
</feature>
<keyword evidence="4 10" id="KW-1133">Transmembrane helix</keyword>
<dbReference type="SUPFAM" id="SSF81321">
    <property type="entry name" value="Family A G protein-coupled receptor-like"/>
    <property type="match status" value="1"/>
</dbReference>
<feature type="transmembrane region" description="Helical" evidence="10">
    <location>
        <begin position="119"/>
        <end position="137"/>
    </location>
</feature>
<dbReference type="KEGG" id="btab:109030697"/>
<evidence type="ECO:0000313" key="13">
    <source>
        <dbReference type="Proteomes" id="UP001152759"/>
    </source>
</evidence>
<organism evidence="12 13">
    <name type="scientific">Bemisia tabaci</name>
    <name type="common">Sweetpotato whitefly</name>
    <name type="synonym">Aleurodes tabaci</name>
    <dbReference type="NCBI Taxonomy" id="7038"/>
    <lineage>
        <taxon>Eukaryota</taxon>
        <taxon>Metazoa</taxon>
        <taxon>Ecdysozoa</taxon>
        <taxon>Arthropoda</taxon>
        <taxon>Hexapoda</taxon>
        <taxon>Insecta</taxon>
        <taxon>Pterygota</taxon>
        <taxon>Neoptera</taxon>
        <taxon>Paraneoptera</taxon>
        <taxon>Hemiptera</taxon>
        <taxon>Sternorrhyncha</taxon>
        <taxon>Aleyrodoidea</taxon>
        <taxon>Aleyrodidae</taxon>
        <taxon>Aleyrodinae</taxon>
        <taxon>Bemisia</taxon>
    </lineage>
</organism>
<evidence type="ECO:0000256" key="1">
    <source>
        <dbReference type="ARBA" id="ARBA00004141"/>
    </source>
</evidence>
<evidence type="ECO:0000313" key="12">
    <source>
        <dbReference type="EMBL" id="CAH0387209.1"/>
    </source>
</evidence>
<dbReference type="PANTHER" id="PTHR45695">
    <property type="entry name" value="LEUCOKININ RECEPTOR-RELATED"/>
    <property type="match status" value="1"/>
</dbReference>
<evidence type="ECO:0000256" key="10">
    <source>
        <dbReference type="SAM" id="Phobius"/>
    </source>
</evidence>
<evidence type="ECO:0000256" key="9">
    <source>
        <dbReference type="RuleBase" id="RU000688"/>
    </source>
</evidence>
<feature type="domain" description="G-protein coupled receptors family 1 profile" evidence="11">
    <location>
        <begin position="58"/>
        <end position="321"/>
    </location>
</feature>
<protein>
    <recommendedName>
        <fullName evidence="11">G-protein coupled receptors family 1 profile domain-containing protein</fullName>
    </recommendedName>
</protein>
<dbReference type="PRINTS" id="PR01012">
    <property type="entry name" value="NRPEPTIDEYR"/>
</dbReference>
<reference evidence="12" key="1">
    <citation type="submission" date="2021-12" db="EMBL/GenBank/DDBJ databases">
        <authorList>
            <person name="King R."/>
        </authorList>
    </citation>
    <scope>NUCLEOTIDE SEQUENCE</scope>
</reference>
<accession>A0A9P0A9R9</accession>
<dbReference type="InterPro" id="IPR017452">
    <property type="entry name" value="GPCR_Rhodpsn_7TM"/>
</dbReference>
<dbReference type="AlphaFoldDB" id="A0A9P0A9R9"/>
<gene>
    <name evidence="12" type="ORF">BEMITA_LOCUS6252</name>
</gene>
<keyword evidence="6 10" id="KW-0472">Membrane</keyword>
<dbReference type="OrthoDB" id="9445642at2759"/>
<dbReference type="SMART" id="SM01381">
    <property type="entry name" value="7TM_GPCR_Srsx"/>
    <property type="match status" value="1"/>
</dbReference>
<dbReference type="PROSITE" id="PS50262">
    <property type="entry name" value="G_PROTEIN_RECEP_F1_2"/>
    <property type="match status" value="1"/>
</dbReference>